<protein>
    <submittedName>
        <fullName evidence="1">Uncharacterized protein</fullName>
    </submittedName>
</protein>
<gene>
    <name evidence="1" type="ORF">GCM10008955_33180</name>
</gene>
<dbReference type="Proteomes" id="UP000647587">
    <property type="component" value="Unassembled WGS sequence"/>
</dbReference>
<accession>A0ABQ2F3B9</accession>
<dbReference type="EMBL" id="BMPP01000016">
    <property type="protein sequence ID" value="GGK36707.1"/>
    <property type="molecule type" value="Genomic_DNA"/>
</dbReference>
<evidence type="ECO:0000313" key="1">
    <source>
        <dbReference type="EMBL" id="GGK36707.1"/>
    </source>
</evidence>
<name>A0ABQ2F3B9_9DEIO</name>
<reference evidence="2" key="1">
    <citation type="journal article" date="2019" name="Int. J. Syst. Evol. Microbiol.">
        <title>The Global Catalogue of Microorganisms (GCM) 10K type strain sequencing project: providing services to taxonomists for standard genome sequencing and annotation.</title>
        <authorList>
            <consortium name="The Broad Institute Genomics Platform"/>
            <consortium name="The Broad Institute Genome Sequencing Center for Infectious Disease"/>
            <person name="Wu L."/>
            <person name="Ma J."/>
        </authorList>
    </citation>
    <scope>NUCLEOTIDE SEQUENCE [LARGE SCALE GENOMIC DNA]</scope>
    <source>
        <strain evidence="2">JCM 30331</strain>
    </source>
</reference>
<comment type="caution">
    <text evidence="1">The sequence shown here is derived from an EMBL/GenBank/DDBJ whole genome shotgun (WGS) entry which is preliminary data.</text>
</comment>
<dbReference type="RefSeq" id="WP_386839522.1">
    <property type="nucleotide sequence ID" value="NZ_JBHUEV010000002.1"/>
</dbReference>
<proteinExistence type="predicted"/>
<organism evidence="1 2">
    <name type="scientific">Deinococcus malanensis</name>
    <dbReference type="NCBI Taxonomy" id="1706855"/>
    <lineage>
        <taxon>Bacteria</taxon>
        <taxon>Thermotogati</taxon>
        <taxon>Deinococcota</taxon>
        <taxon>Deinococci</taxon>
        <taxon>Deinococcales</taxon>
        <taxon>Deinococcaceae</taxon>
        <taxon>Deinococcus</taxon>
    </lineage>
</organism>
<keyword evidence="2" id="KW-1185">Reference proteome</keyword>
<sequence length="57" mass="6108">MAALDGTFDEVCEAVRVKLTDLTKAGSFNLCVRAIAGILRGTAGCAKLVVKEKFRYS</sequence>
<evidence type="ECO:0000313" key="2">
    <source>
        <dbReference type="Proteomes" id="UP000647587"/>
    </source>
</evidence>